<dbReference type="InterPro" id="IPR051929">
    <property type="entry name" value="VirAsm_ModProt"/>
</dbReference>
<evidence type="ECO:0000256" key="3">
    <source>
        <dbReference type="ARBA" id="ARBA00022801"/>
    </source>
</evidence>
<name>A0ABZ0B636_9SPHN</name>
<reference evidence="7 8" key="1">
    <citation type="submission" date="2023-09" db="EMBL/GenBank/DDBJ databases">
        <authorList>
            <person name="Rey-Velasco X."/>
        </authorList>
    </citation>
    <scope>NUCLEOTIDE SEQUENCE [LARGE SCALE GENOMIC DNA]</scope>
    <source>
        <strain evidence="7 8">W311</strain>
    </source>
</reference>
<sequence length="164" mass="17421">MAPLITSATLRNLLLAARARPAEEICGILRGTNDVVRHAMATANVASRPADSFEIDAGALLRVHRLSRAPGGFDILGCYHSHPGGRPAPSPRDAAAAAADGRLWLILGGDTARLWRAVSQGAVHGRFDPVAFDIMTGKRVVRSVSAVAWDDDEPGSLAIEYFLD</sequence>
<evidence type="ECO:0000256" key="4">
    <source>
        <dbReference type="ARBA" id="ARBA00022833"/>
    </source>
</evidence>
<evidence type="ECO:0000313" key="8">
    <source>
        <dbReference type="Proteomes" id="UP001302249"/>
    </source>
</evidence>
<dbReference type="InterPro" id="IPR037518">
    <property type="entry name" value="MPN"/>
</dbReference>
<dbReference type="Gene3D" id="3.40.140.10">
    <property type="entry name" value="Cytidine Deaminase, domain 2"/>
    <property type="match status" value="1"/>
</dbReference>
<keyword evidence="1" id="KW-0645">Protease</keyword>
<feature type="domain" description="MPN" evidence="6">
    <location>
        <begin position="3"/>
        <end position="138"/>
    </location>
</feature>
<dbReference type="RefSeq" id="WP_313913573.1">
    <property type="nucleotide sequence ID" value="NZ_CP135076.1"/>
</dbReference>
<evidence type="ECO:0000259" key="6">
    <source>
        <dbReference type="PROSITE" id="PS50249"/>
    </source>
</evidence>
<keyword evidence="5" id="KW-0482">Metalloprotease</keyword>
<dbReference type="Pfam" id="PF14464">
    <property type="entry name" value="Prok-JAB"/>
    <property type="match status" value="1"/>
</dbReference>
<evidence type="ECO:0000256" key="5">
    <source>
        <dbReference type="ARBA" id="ARBA00023049"/>
    </source>
</evidence>
<accession>A0ABZ0B636</accession>
<evidence type="ECO:0000256" key="2">
    <source>
        <dbReference type="ARBA" id="ARBA00022723"/>
    </source>
</evidence>
<dbReference type="SUPFAM" id="SSF102712">
    <property type="entry name" value="JAB1/MPN domain"/>
    <property type="match status" value="1"/>
</dbReference>
<dbReference type="EMBL" id="CP135076">
    <property type="protein sequence ID" value="WNO52774.1"/>
    <property type="molecule type" value="Genomic_DNA"/>
</dbReference>
<keyword evidence="3" id="KW-0378">Hydrolase</keyword>
<dbReference type="PANTHER" id="PTHR34858">
    <property type="entry name" value="CYSO-CYSTEINE PEPTIDASE"/>
    <property type="match status" value="1"/>
</dbReference>
<gene>
    <name evidence="7" type="ORF">RPR59_09905</name>
</gene>
<evidence type="ECO:0000256" key="1">
    <source>
        <dbReference type="ARBA" id="ARBA00022670"/>
    </source>
</evidence>
<dbReference type="InterPro" id="IPR028090">
    <property type="entry name" value="JAB_dom_prok"/>
</dbReference>
<evidence type="ECO:0000313" key="7">
    <source>
        <dbReference type="EMBL" id="WNO52774.1"/>
    </source>
</evidence>
<proteinExistence type="predicted"/>
<keyword evidence="2" id="KW-0479">Metal-binding</keyword>
<keyword evidence="8" id="KW-1185">Reference proteome</keyword>
<dbReference type="Proteomes" id="UP001302249">
    <property type="component" value="Chromosome"/>
</dbReference>
<protein>
    <submittedName>
        <fullName evidence="7">M67 family metallopeptidase</fullName>
    </submittedName>
</protein>
<keyword evidence="4" id="KW-0862">Zinc</keyword>
<dbReference type="PROSITE" id="PS50249">
    <property type="entry name" value="MPN"/>
    <property type="match status" value="1"/>
</dbReference>
<organism evidence="7 8">
    <name type="scientific">Stakelama saccharophila</name>
    <dbReference type="NCBI Taxonomy" id="3075605"/>
    <lineage>
        <taxon>Bacteria</taxon>
        <taxon>Pseudomonadati</taxon>
        <taxon>Pseudomonadota</taxon>
        <taxon>Alphaproteobacteria</taxon>
        <taxon>Sphingomonadales</taxon>
        <taxon>Sphingomonadaceae</taxon>
        <taxon>Stakelama</taxon>
    </lineage>
</organism>
<dbReference type="CDD" id="cd08070">
    <property type="entry name" value="MPN_like"/>
    <property type="match status" value="1"/>
</dbReference>
<dbReference type="PANTHER" id="PTHR34858:SF1">
    <property type="entry name" value="CYSO-CYSTEINE PEPTIDASE"/>
    <property type="match status" value="1"/>
</dbReference>